<evidence type="ECO:0000256" key="1">
    <source>
        <dbReference type="PROSITE-ProRule" id="PRU00182"/>
    </source>
</evidence>
<keyword evidence="4" id="KW-1185">Reference proteome</keyword>
<proteinExistence type="predicted"/>
<dbReference type="PROSITE" id="PS50889">
    <property type="entry name" value="S4"/>
    <property type="match status" value="1"/>
</dbReference>
<dbReference type="Gene3D" id="3.10.290.10">
    <property type="entry name" value="RNA-binding S4 domain"/>
    <property type="match status" value="1"/>
</dbReference>
<reference evidence="3" key="1">
    <citation type="submission" date="2021-05" db="EMBL/GenBank/DDBJ databases">
        <authorList>
            <person name="Sun Q."/>
            <person name="Inoue M."/>
        </authorList>
    </citation>
    <scope>NUCLEOTIDE SEQUENCE</scope>
    <source>
        <strain evidence="3">VKM B-3255</strain>
    </source>
</reference>
<dbReference type="Proteomes" id="UP001166585">
    <property type="component" value="Unassembled WGS sequence"/>
</dbReference>
<protein>
    <submittedName>
        <fullName evidence="3">RNA-binding S4 domain-containing protein</fullName>
    </submittedName>
</protein>
<gene>
    <name evidence="3" type="ORF">KIP89_04910</name>
</gene>
<dbReference type="CDD" id="cd00165">
    <property type="entry name" value="S4"/>
    <property type="match status" value="1"/>
</dbReference>
<evidence type="ECO:0000313" key="4">
    <source>
        <dbReference type="Proteomes" id="UP001166585"/>
    </source>
</evidence>
<feature type="domain" description="RNA-binding S4" evidence="2">
    <location>
        <begin position="19"/>
        <end position="86"/>
    </location>
</feature>
<dbReference type="RefSeq" id="WP_213754280.1">
    <property type="nucleotide sequence ID" value="NZ_JAHCQH010000014.1"/>
</dbReference>
<dbReference type="InterPro" id="IPR036986">
    <property type="entry name" value="S4_RNA-bd_sf"/>
</dbReference>
<evidence type="ECO:0000259" key="2">
    <source>
        <dbReference type="SMART" id="SM00363"/>
    </source>
</evidence>
<dbReference type="EMBL" id="JAHCQH010000014">
    <property type="protein sequence ID" value="MBS9476443.1"/>
    <property type="molecule type" value="Genomic_DNA"/>
</dbReference>
<evidence type="ECO:0000313" key="3">
    <source>
        <dbReference type="EMBL" id="MBS9476443.1"/>
    </source>
</evidence>
<dbReference type="SUPFAM" id="SSF55174">
    <property type="entry name" value="Alpha-L RNA-binding motif"/>
    <property type="match status" value="1"/>
</dbReference>
<sequence>MGDAEDGLSGRPLIDSEVCRVDIWLWHARFVKARSLAVELIERGRVRLTHHGQHSRLDKPSRTVRPGDVLTIALHERVVVVRVDAIGARRGPADEARGLYTLLT</sequence>
<dbReference type="SMART" id="SM00363">
    <property type="entry name" value="S4"/>
    <property type="match status" value="1"/>
</dbReference>
<comment type="caution">
    <text evidence="3">The sequence shown here is derived from an EMBL/GenBank/DDBJ whole genome shotgun (WGS) entry which is preliminary data.</text>
</comment>
<name>A0ABS5R451_9HYPH</name>
<keyword evidence="1" id="KW-0694">RNA-binding</keyword>
<dbReference type="Pfam" id="PF01479">
    <property type="entry name" value="S4"/>
    <property type="match status" value="1"/>
</dbReference>
<organism evidence="3 4">
    <name type="scientific">Ancylobacter radicis</name>
    <dbReference type="NCBI Taxonomy" id="2836179"/>
    <lineage>
        <taxon>Bacteria</taxon>
        <taxon>Pseudomonadati</taxon>
        <taxon>Pseudomonadota</taxon>
        <taxon>Alphaproteobacteria</taxon>
        <taxon>Hyphomicrobiales</taxon>
        <taxon>Xanthobacteraceae</taxon>
        <taxon>Ancylobacter</taxon>
    </lineage>
</organism>
<dbReference type="InterPro" id="IPR002942">
    <property type="entry name" value="S4_RNA-bd"/>
</dbReference>
<accession>A0ABS5R451</accession>